<sequence>MEHKEFDGQRLVSDFLAGVDKRRIKGSHALATLGSATRLGGKIATSSSSMHVTGHRIACVGDIVRYEDGTESRIISGAGAALTCKGHPMAIVGSTTDNGDTVTGSLQSVAQIREYADDAGIPGLLQAGYLAPTGDGA</sequence>
<reference evidence="1" key="1">
    <citation type="submission" date="2023-02" db="EMBL/GenBank/DDBJ databases">
        <title>Description of Herbaspirillum huttiense subsp. nephrolepsisexaltata and Herbaspirillum huttiense subsp. lycopersicon.</title>
        <authorList>
            <person name="Poudel M."/>
            <person name="Sharma A."/>
            <person name="Goss E."/>
            <person name="Tapia J.H."/>
            <person name="Harmon C.M."/>
            <person name="Jones J.B."/>
        </authorList>
    </citation>
    <scope>NUCLEOTIDE SEQUENCE</scope>
    <source>
        <strain evidence="1">NC40101</strain>
    </source>
</reference>
<proteinExistence type="predicted"/>
<dbReference type="InterPro" id="IPR008727">
    <property type="entry name" value="PAAR_motif"/>
</dbReference>
<name>A0AAE4G9Z6_9BURK</name>
<dbReference type="EMBL" id="JAVRAA010000006">
    <property type="protein sequence ID" value="MDT0337826.1"/>
    <property type="molecule type" value="Genomic_DNA"/>
</dbReference>
<comment type="caution">
    <text evidence="1">The sequence shown here is derived from an EMBL/GenBank/DDBJ whole genome shotgun (WGS) entry which is preliminary data.</text>
</comment>
<dbReference type="RefSeq" id="WP_310836306.1">
    <property type="nucleotide sequence ID" value="NZ_JAVLSM010000003.1"/>
</dbReference>
<dbReference type="Gene3D" id="2.60.200.60">
    <property type="match status" value="1"/>
</dbReference>
<protein>
    <submittedName>
        <fullName evidence="1">PAAR domain-containing protein</fullName>
    </submittedName>
</protein>
<evidence type="ECO:0000313" key="1">
    <source>
        <dbReference type="EMBL" id="MDT0337826.1"/>
    </source>
</evidence>
<gene>
    <name evidence="1" type="ORF">RJN63_13360</name>
</gene>
<accession>A0AAE4G9Z6</accession>
<organism evidence="1">
    <name type="scientific">Herbaspirillum huttiense subsp. nephrolepidis</name>
    <dbReference type="NCBI Taxonomy" id="3075126"/>
    <lineage>
        <taxon>Bacteria</taxon>
        <taxon>Pseudomonadati</taxon>
        <taxon>Pseudomonadota</taxon>
        <taxon>Betaproteobacteria</taxon>
        <taxon>Burkholderiales</taxon>
        <taxon>Oxalobacteraceae</taxon>
        <taxon>Herbaspirillum</taxon>
    </lineage>
</organism>
<dbReference type="AlphaFoldDB" id="A0AAE4G9Z6"/>
<dbReference type="Pfam" id="PF05488">
    <property type="entry name" value="PAAR_motif"/>
    <property type="match status" value="1"/>
</dbReference>